<dbReference type="GO" id="GO:0008664">
    <property type="term" value="F:RNA 2',3'-cyclic 3'-phosphodiesterase activity"/>
    <property type="evidence" value="ECO:0007669"/>
    <property type="project" value="UniProtKB-EC"/>
</dbReference>
<comment type="function">
    <text evidence="2">Hydrolyzes RNA 2',3'-cyclic phosphodiester to an RNA 2'-phosphomonoester.</text>
</comment>
<name>A0A109BNA6_HYPSL</name>
<dbReference type="NCBIfam" id="TIGR02258">
    <property type="entry name" value="2_5_ligase"/>
    <property type="match status" value="1"/>
</dbReference>
<comment type="catalytic activity">
    <reaction evidence="2">
        <text>a 3'-end 2',3'-cyclophospho-ribonucleotide-RNA + H2O = a 3'-end 2'-phospho-ribonucleotide-RNA + H(+)</text>
        <dbReference type="Rhea" id="RHEA:11828"/>
        <dbReference type="Rhea" id="RHEA-COMP:10464"/>
        <dbReference type="Rhea" id="RHEA-COMP:17353"/>
        <dbReference type="ChEBI" id="CHEBI:15377"/>
        <dbReference type="ChEBI" id="CHEBI:15378"/>
        <dbReference type="ChEBI" id="CHEBI:83064"/>
        <dbReference type="ChEBI" id="CHEBI:173113"/>
        <dbReference type="EC" id="3.1.4.58"/>
    </reaction>
</comment>
<dbReference type="EC" id="3.1.4.58" evidence="2"/>
<feature type="short sequence motif" description="HXTX 1" evidence="2">
    <location>
        <begin position="38"/>
        <end position="41"/>
    </location>
</feature>
<dbReference type="PANTHER" id="PTHR35561">
    <property type="entry name" value="RNA 2',3'-CYCLIC PHOSPHODIESTERASE"/>
    <property type="match status" value="1"/>
</dbReference>
<dbReference type="RefSeq" id="WP_068459778.1">
    <property type="nucleotide sequence ID" value="NZ_LMTR01000027.1"/>
</dbReference>
<organism evidence="4 5">
    <name type="scientific">Hyphomicrobium sulfonivorans</name>
    <dbReference type="NCBI Taxonomy" id="121290"/>
    <lineage>
        <taxon>Bacteria</taxon>
        <taxon>Pseudomonadati</taxon>
        <taxon>Pseudomonadota</taxon>
        <taxon>Alphaproteobacteria</taxon>
        <taxon>Hyphomicrobiales</taxon>
        <taxon>Hyphomicrobiaceae</taxon>
        <taxon>Hyphomicrobium</taxon>
    </lineage>
</organism>
<evidence type="ECO:0000313" key="4">
    <source>
        <dbReference type="EMBL" id="KWT71102.1"/>
    </source>
</evidence>
<sequence length="192" mass="21221">MPRLFTGIEIPPEIREEIARLKHPLPGGSRWTEPDNLHLTLRFVGDIEPPQAMEFSDNLESIDLDAFELRLSGLGVFGGNEPRSIWAGVEDSAPLEALARANDRAARSAGLPPDGRPFKAHVTLARLKYASSDDIARVLQRLGAFRTRPFIVSRFVLYSAKPNTGGGPYAVEEAFNLRGGEYASDLDLDYSW</sequence>
<keyword evidence="4" id="KW-0436">Ligase</keyword>
<dbReference type="Proteomes" id="UP000059074">
    <property type="component" value="Unassembled WGS sequence"/>
</dbReference>
<gene>
    <name evidence="4" type="ORF">APY04_0764</name>
</gene>
<dbReference type="InterPro" id="IPR004175">
    <property type="entry name" value="RNA_CPDase"/>
</dbReference>
<dbReference type="STRING" id="121290.APY04_0764"/>
<dbReference type="InterPro" id="IPR014051">
    <property type="entry name" value="Phosphoesterase_HXTX"/>
</dbReference>
<dbReference type="OrthoDB" id="9793819at2"/>
<evidence type="ECO:0000313" key="5">
    <source>
        <dbReference type="Proteomes" id="UP000059074"/>
    </source>
</evidence>
<proteinExistence type="inferred from homology"/>
<protein>
    <recommendedName>
        <fullName evidence="2">RNA 2',3'-cyclic phosphodiesterase</fullName>
        <shortName evidence="2">RNA 2',3'-CPDase</shortName>
        <ecNumber evidence="2">3.1.4.58</ecNumber>
    </recommendedName>
</protein>
<feature type="active site" description="Proton donor" evidence="2">
    <location>
        <position position="38"/>
    </location>
</feature>
<dbReference type="InterPro" id="IPR009097">
    <property type="entry name" value="Cyclic_Pdiesterase"/>
</dbReference>
<reference evidence="4 5" key="1">
    <citation type="submission" date="2015-10" db="EMBL/GenBank/DDBJ databases">
        <title>Transcriptomic analysis of a linuron degrading triple-species bacterial consortium.</title>
        <authorList>
            <person name="Albers P."/>
        </authorList>
    </citation>
    <scope>NUCLEOTIDE SEQUENCE [LARGE SCALE GENOMIC DNA]</scope>
    <source>
        <strain evidence="4 5">WDL6</strain>
    </source>
</reference>
<dbReference type="SUPFAM" id="SSF55144">
    <property type="entry name" value="LigT-like"/>
    <property type="match status" value="1"/>
</dbReference>
<dbReference type="PANTHER" id="PTHR35561:SF1">
    <property type="entry name" value="RNA 2',3'-CYCLIC PHOSPHODIESTERASE"/>
    <property type="match status" value="1"/>
</dbReference>
<dbReference type="GO" id="GO:0016874">
    <property type="term" value="F:ligase activity"/>
    <property type="evidence" value="ECO:0007669"/>
    <property type="project" value="UniProtKB-KW"/>
</dbReference>
<dbReference type="EMBL" id="LMTR01000027">
    <property type="protein sequence ID" value="KWT71102.1"/>
    <property type="molecule type" value="Genomic_DNA"/>
</dbReference>
<evidence type="ECO:0000256" key="1">
    <source>
        <dbReference type="ARBA" id="ARBA00022801"/>
    </source>
</evidence>
<feature type="active site" description="Proton acceptor" evidence="2">
    <location>
        <position position="121"/>
    </location>
</feature>
<keyword evidence="5" id="KW-1185">Reference proteome</keyword>
<feature type="domain" description="Phosphoesterase HXTX" evidence="3">
    <location>
        <begin position="93"/>
        <end position="162"/>
    </location>
</feature>
<comment type="caution">
    <text evidence="4">The sequence shown here is derived from an EMBL/GenBank/DDBJ whole genome shotgun (WGS) entry which is preliminary data.</text>
</comment>
<dbReference type="PATRIC" id="fig|121290.4.peg.1243"/>
<dbReference type="HAMAP" id="MF_01940">
    <property type="entry name" value="RNA_CPDase"/>
    <property type="match status" value="1"/>
</dbReference>
<dbReference type="Pfam" id="PF02834">
    <property type="entry name" value="LigT_PEase"/>
    <property type="match status" value="2"/>
</dbReference>
<feature type="short sequence motif" description="HXTX 2" evidence="2">
    <location>
        <begin position="121"/>
        <end position="124"/>
    </location>
</feature>
<keyword evidence="1 2" id="KW-0378">Hydrolase</keyword>
<dbReference type="GO" id="GO:0004113">
    <property type="term" value="F:2',3'-cyclic-nucleotide 3'-phosphodiesterase activity"/>
    <property type="evidence" value="ECO:0007669"/>
    <property type="project" value="InterPro"/>
</dbReference>
<evidence type="ECO:0000256" key="2">
    <source>
        <dbReference type="HAMAP-Rule" id="MF_01940"/>
    </source>
</evidence>
<comment type="similarity">
    <text evidence="2">Belongs to the 2H phosphoesterase superfamily. ThpR family.</text>
</comment>
<dbReference type="AlphaFoldDB" id="A0A109BNA6"/>
<evidence type="ECO:0000259" key="3">
    <source>
        <dbReference type="Pfam" id="PF02834"/>
    </source>
</evidence>
<feature type="domain" description="Phosphoesterase HXTX" evidence="3">
    <location>
        <begin position="8"/>
        <end position="86"/>
    </location>
</feature>
<dbReference type="Gene3D" id="3.90.1140.10">
    <property type="entry name" value="Cyclic phosphodiesterase"/>
    <property type="match status" value="1"/>
</dbReference>
<accession>A0A109BNA6</accession>